<sequence>MPIPVNTKVGSIAHWLHEEFNEENNIEEGKEMTIKPIEKNDIQSITMADITTNKSKNRLEQNEIFKKAKLDPKKIVLVVLENKLEEPEMLPVTIIDSNTGGIIINVVKPTESTTNPKDKAHFIEYIDQLKNEYPQFAAALSVCEKFEDNGETTQIKITSYSNVSIKKKNANAAHEIFDKKGIKNLIPALRDLAKKINEDHVISKFINSNNTMAELDDFDNSTNYSQEVYNFLGEVAYHFLD</sequence>
<proteinExistence type="predicted"/>
<dbReference type="Proteomes" id="UP000242474">
    <property type="component" value="Unassembled WGS sequence"/>
</dbReference>
<dbReference type="AlphaFoldDB" id="A0A2G5B922"/>
<protein>
    <submittedName>
        <fullName evidence="1">Uncharacterized protein</fullName>
    </submittedName>
</protein>
<dbReference type="EMBL" id="KZ303506">
    <property type="protein sequence ID" value="PIA15504.1"/>
    <property type="molecule type" value="Genomic_DNA"/>
</dbReference>
<keyword evidence="2" id="KW-1185">Reference proteome</keyword>
<evidence type="ECO:0000313" key="1">
    <source>
        <dbReference type="EMBL" id="PIA15504.1"/>
    </source>
</evidence>
<name>A0A2G5B922_COERN</name>
<evidence type="ECO:0000313" key="2">
    <source>
        <dbReference type="Proteomes" id="UP000242474"/>
    </source>
</evidence>
<reference evidence="1 2" key="1">
    <citation type="journal article" date="2015" name="Genome Biol. Evol.">
        <title>Phylogenomic analyses indicate that early fungi evolved digesting cell walls of algal ancestors of land plants.</title>
        <authorList>
            <person name="Chang Y."/>
            <person name="Wang S."/>
            <person name="Sekimoto S."/>
            <person name="Aerts A.L."/>
            <person name="Choi C."/>
            <person name="Clum A."/>
            <person name="LaButti K.M."/>
            <person name="Lindquist E.A."/>
            <person name="Yee Ngan C."/>
            <person name="Ohm R.A."/>
            <person name="Salamov A.A."/>
            <person name="Grigoriev I.V."/>
            <person name="Spatafora J.W."/>
            <person name="Berbee M.L."/>
        </authorList>
    </citation>
    <scope>NUCLEOTIDE SEQUENCE [LARGE SCALE GENOMIC DNA]</scope>
    <source>
        <strain evidence="1 2">NRRL 1564</strain>
    </source>
</reference>
<organism evidence="1 2">
    <name type="scientific">Coemansia reversa (strain ATCC 12441 / NRRL 1564)</name>
    <dbReference type="NCBI Taxonomy" id="763665"/>
    <lineage>
        <taxon>Eukaryota</taxon>
        <taxon>Fungi</taxon>
        <taxon>Fungi incertae sedis</taxon>
        <taxon>Zoopagomycota</taxon>
        <taxon>Kickxellomycotina</taxon>
        <taxon>Kickxellomycetes</taxon>
        <taxon>Kickxellales</taxon>
        <taxon>Kickxellaceae</taxon>
        <taxon>Coemansia</taxon>
    </lineage>
</organism>
<gene>
    <name evidence="1" type="ORF">COEREDRAFT_87699</name>
</gene>
<accession>A0A2G5B922</accession>